<protein>
    <submittedName>
        <fullName evidence="2">Uncharacterized protein</fullName>
    </submittedName>
</protein>
<dbReference type="AlphaFoldDB" id="A0A915KNA2"/>
<accession>A0A915KNA2</accession>
<sequence>MLTSNYRVKVILIFLGQSFKENVLPTPIGDPCPSVKLHGGEALQVVKERYQPFTRGRKWIKIKK</sequence>
<organism evidence="1 2">
    <name type="scientific">Romanomermis culicivorax</name>
    <name type="common">Nematode worm</name>
    <dbReference type="NCBI Taxonomy" id="13658"/>
    <lineage>
        <taxon>Eukaryota</taxon>
        <taxon>Metazoa</taxon>
        <taxon>Ecdysozoa</taxon>
        <taxon>Nematoda</taxon>
        <taxon>Enoplea</taxon>
        <taxon>Dorylaimia</taxon>
        <taxon>Mermithida</taxon>
        <taxon>Mermithoidea</taxon>
        <taxon>Mermithidae</taxon>
        <taxon>Romanomermis</taxon>
    </lineage>
</organism>
<name>A0A915KNA2_ROMCU</name>
<proteinExistence type="predicted"/>
<dbReference type="Proteomes" id="UP000887565">
    <property type="component" value="Unplaced"/>
</dbReference>
<dbReference type="WBParaSite" id="nRc.2.0.1.t39242-RA">
    <property type="protein sequence ID" value="nRc.2.0.1.t39242-RA"/>
    <property type="gene ID" value="nRc.2.0.1.g39242"/>
</dbReference>
<reference evidence="2" key="1">
    <citation type="submission" date="2022-11" db="UniProtKB">
        <authorList>
            <consortium name="WormBaseParasite"/>
        </authorList>
    </citation>
    <scope>IDENTIFICATION</scope>
</reference>
<keyword evidence="1" id="KW-1185">Reference proteome</keyword>
<evidence type="ECO:0000313" key="2">
    <source>
        <dbReference type="WBParaSite" id="nRc.2.0.1.t39242-RA"/>
    </source>
</evidence>
<evidence type="ECO:0000313" key="1">
    <source>
        <dbReference type="Proteomes" id="UP000887565"/>
    </source>
</evidence>